<evidence type="ECO:0000313" key="1">
    <source>
        <dbReference type="EMBL" id="VDN07002.1"/>
    </source>
</evidence>
<proteinExistence type="predicted"/>
<evidence type="ECO:0000313" key="2">
    <source>
        <dbReference type="Proteomes" id="UP000276776"/>
    </source>
</evidence>
<dbReference type="AlphaFoldDB" id="A0A0N5D8F4"/>
<dbReference type="WBParaSite" id="TCLT_0000938501-mRNA-1">
    <property type="protein sequence ID" value="TCLT_0000938501-mRNA-1"/>
    <property type="gene ID" value="TCLT_0000938501"/>
</dbReference>
<gene>
    <name evidence="1" type="ORF">TCLT_LOCUS9374</name>
</gene>
<dbReference type="Proteomes" id="UP000276776">
    <property type="component" value="Unassembled WGS sequence"/>
</dbReference>
<sequence>MINFCVNVQYSSSISDSDERIDRIGSDLNITATGKLDKAVFGMTNYASDISQWYSLLDNLLLDEEKREEPFENCHAVKFYWMSPSTSRRSNDCNLALIIAETEYGERYVLIGFSNILGDKEHTIVLRGIIQVLPDAQSASQLSFVWTEMPQNRSMFIALISLTSQPYVTKTRNIMKELNSCIGRSQISKLETSSVRNIREFEHLDQKAGPEN</sequence>
<reference evidence="3" key="1">
    <citation type="submission" date="2017-02" db="UniProtKB">
        <authorList>
            <consortium name="WormBaseParasite"/>
        </authorList>
    </citation>
    <scope>IDENTIFICATION</scope>
</reference>
<protein>
    <submittedName>
        <fullName evidence="3">DPPIV_N domain-containing protein</fullName>
    </submittedName>
</protein>
<accession>A0A0N5D8F4</accession>
<keyword evidence="2" id="KW-1185">Reference proteome</keyword>
<dbReference type="EMBL" id="UYYF01004784">
    <property type="protein sequence ID" value="VDN07002.1"/>
    <property type="molecule type" value="Genomic_DNA"/>
</dbReference>
<evidence type="ECO:0000313" key="3">
    <source>
        <dbReference type="WBParaSite" id="TCLT_0000938501-mRNA-1"/>
    </source>
</evidence>
<name>A0A0N5D8F4_THECL</name>
<organism evidence="3">
    <name type="scientific">Thelazia callipaeda</name>
    <name type="common">Oriental eyeworm</name>
    <name type="synonym">Parasitic nematode</name>
    <dbReference type="NCBI Taxonomy" id="103827"/>
    <lineage>
        <taxon>Eukaryota</taxon>
        <taxon>Metazoa</taxon>
        <taxon>Ecdysozoa</taxon>
        <taxon>Nematoda</taxon>
        <taxon>Chromadorea</taxon>
        <taxon>Rhabditida</taxon>
        <taxon>Spirurina</taxon>
        <taxon>Spiruromorpha</taxon>
        <taxon>Thelazioidea</taxon>
        <taxon>Thelaziidae</taxon>
        <taxon>Thelazia</taxon>
    </lineage>
</organism>
<reference evidence="1 2" key="2">
    <citation type="submission" date="2018-11" db="EMBL/GenBank/DDBJ databases">
        <authorList>
            <consortium name="Pathogen Informatics"/>
        </authorList>
    </citation>
    <scope>NUCLEOTIDE SEQUENCE [LARGE SCALE GENOMIC DNA]</scope>
</reference>